<name>A0A8B6BPV2_MYTGA</name>
<accession>A0A8B6BPV2</accession>
<dbReference type="Proteomes" id="UP000596742">
    <property type="component" value="Unassembled WGS sequence"/>
</dbReference>
<keyword evidence="3" id="KW-1185">Reference proteome</keyword>
<evidence type="ECO:0000313" key="3">
    <source>
        <dbReference type="Proteomes" id="UP000596742"/>
    </source>
</evidence>
<feature type="domain" description="C2H2-type" evidence="1">
    <location>
        <begin position="130"/>
        <end position="151"/>
    </location>
</feature>
<dbReference type="PROSITE" id="PS00028">
    <property type="entry name" value="ZINC_FINGER_C2H2_1"/>
    <property type="match status" value="1"/>
</dbReference>
<organism evidence="2 3">
    <name type="scientific">Mytilus galloprovincialis</name>
    <name type="common">Mediterranean mussel</name>
    <dbReference type="NCBI Taxonomy" id="29158"/>
    <lineage>
        <taxon>Eukaryota</taxon>
        <taxon>Metazoa</taxon>
        <taxon>Spiralia</taxon>
        <taxon>Lophotrochozoa</taxon>
        <taxon>Mollusca</taxon>
        <taxon>Bivalvia</taxon>
        <taxon>Autobranchia</taxon>
        <taxon>Pteriomorphia</taxon>
        <taxon>Mytilida</taxon>
        <taxon>Mytiloidea</taxon>
        <taxon>Mytilidae</taxon>
        <taxon>Mytilinae</taxon>
        <taxon>Mytilus</taxon>
    </lineage>
</organism>
<dbReference type="AlphaFoldDB" id="A0A8B6BPV2"/>
<dbReference type="InterPro" id="IPR013087">
    <property type="entry name" value="Znf_C2H2_type"/>
</dbReference>
<protein>
    <recommendedName>
        <fullName evidence="1">C2H2-type domain-containing protein</fullName>
    </recommendedName>
</protein>
<comment type="caution">
    <text evidence="2">The sequence shown here is derived from an EMBL/GenBank/DDBJ whole genome shotgun (WGS) entry which is preliminary data.</text>
</comment>
<reference evidence="2" key="1">
    <citation type="submission" date="2018-11" db="EMBL/GenBank/DDBJ databases">
        <authorList>
            <person name="Alioto T."/>
            <person name="Alioto T."/>
        </authorList>
    </citation>
    <scope>NUCLEOTIDE SEQUENCE</scope>
</reference>
<dbReference type="EMBL" id="UYJE01000514">
    <property type="protein sequence ID" value="VDH93908.1"/>
    <property type="molecule type" value="Genomic_DNA"/>
</dbReference>
<evidence type="ECO:0000313" key="2">
    <source>
        <dbReference type="EMBL" id="VDH93908.1"/>
    </source>
</evidence>
<evidence type="ECO:0000259" key="1">
    <source>
        <dbReference type="PROSITE" id="PS00028"/>
    </source>
</evidence>
<sequence length="400" mass="45947">MQDSIGNEERWARECFEELKENGLKVNEVTTDPESSAYRAVENLFQEGSTSATPIHFLDTKHVSFNHRNMSEISVAKFVIPSEEDIPEYWPDEGIICEVKGCETPVIKSIGMYFKHWLRFHTKKTSIIICRLCQRKLGRRCYLLQHLRDFHKLNIQARTEEVLNTIPQLVDNMNYIDPGKIIKRVIKPKINVQAREAAKKERRILSAQINKKELFPNLHGAVIIPRDHEAYIFQMPNIKGGQSNVPQLPIYKDDKDIDMLTHNLAADIQAIYCMPRDGLTLFSSMLPVYVVGDGKCLPRSDSVACFGNETAHKDIRARPPQLCSNPPSHQRFQQRNNPRVLERPCGGAELQCSYYKKIVFDKKYATGFVSQMVHKERKDLKMLCMEACVSFAELDARVHA</sequence>
<gene>
    <name evidence="2" type="ORF">MGAL_10B059409</name>
</gene>
<proteinExistence type="predicted"/>